<evidence type="ECO:0000259" key="5">
    <source>
        <dbReference type="Pfam" id="PF00891"/>
    </source>
</evidence>
<sequence>MAKFKVPTWLQSSQAGTNTTADAEKEKKKQNRRSFSGFAHHTRAKQEMPTIQKPAAIPEDPKTEAKAEASRLIALAKKITAEAEKLEEYLKENDLPQPGFGVDAPGDFPNLPSEIQKSRQEIVYATHELGNLVRGPRESVRWGVWSFLDTLSLQIINNYGIAQLVPLDKPISLSELETKTSLDSTNLARILRHAMTNCIFCEPQPGLIAHTAASRKLAEDHALQDWVGFNSEDIFPSAANVLKSLKEHPAATSLTTTGFNFAFDTVDKEPMFVTFGKDPVRAKRMGGAMASLTGGEGYEVSHFVDNYDFSQEDERGGTFVDIGGSHGFVSVDLAKKWKNMKFIVQDLPKTVGSAPSPISEDESVASRVQLEAHDFFKEQPVKDADVYYFRWIIHNYSTPYAVKLLKNLVPALKPGARIVINDHCLREAGSENPWDEKLMRSMDMIMLTLLNAQEREEQEFKALFKAADERFSFKGVTRTPGCRMSVIEAVWEPEQVTVNGTSAQAGPAEGTE</sequence>
<dbReference type="Gene3D" id="1.10.10.10">
    <property type="entry name" value="Winged helix-like DNA-binding domain superfamily/Winged helix DNA-binding domain"/>
    <property type="match status" value="1"/>
</dbReference>
<evidence type="ECO:0000256" key="2">
    <source>
        <dbReference type="ARBA" id="ARBA00022679"/>
    </source>
</evidence>
<dbReference type="GO" id="GO:0008171">
    <property type="term" value="F:O-methyltransferase activity"/>
    <property type="evidence" value="ECO:0007669"/>
    <property type="project" value="InterPro"/>
</dbReference>
<protein>
    <submittedName>
        <fullName evidence="6">O-methyltransferase</fullName>
    </submittedName>
</protein>
<dbReference type="InterPro" id="IPR036388">
    <property type="entry name" value="WH-like_DNA-bd_sf"/>
</dbReference>
<dbReference type="AlphaFoldDB" id="A0A179FNU7"/>
<dbReference type="InterPro" id="IPR016461">
    <property type="entry name" value="COMT-like"/>
</dbReference>
<name>A0A179FNU7_METCM</name>
<dbReference type="InterPro" id="IPR001077">
    <property type="entry name" value="COMT_C"/>
</dbReference>
<feature type="compositionally biased region" description="Polar residues" evidence="4">
    <location>
        <begin position="9"/>
        <end position="21"/>
    </location>
</feature>
<dbReference type="PROSITE" id="PS51683">
    <property type="entry name" value="SAM_OMT_II"/>
    <property type="match status" value="1"/>
</dbReference>
<keyword evidence="1" id="KW-0489">Methyltransferase</keyword>
<accession>A0A179FNU7</accession>
<feature type="region of interest" description="Disordered" evidence="4">
    <location>
        <begin position="1"/>
        <end position="62"/>
    </location>
</feature>
<dbReference type="SUPFAM" id="SSF53335">
    <property type="entry name" value="S-adenosyl-L-methionine-dependent methyltransferases"/>
    <property type="match status" value="1"/>
</dbReference>
<keyword evidence="3" id="KW-0949">S-adenosyl-L-methionine</keyword>
<dbReference type="SUPFAM" id="SSF46785">
    <property type="entry name" value="Winged helix' DNA-binding domain"/>
    <property type="match status" value="1"/>
</dbReference>
<evidence type="ECO:0000313" key="7">
    <source>
        <dbReference type="Proteomes" id="UP000078397"/>
    </source>
</evidence>
<comment type="caution">
    <text evidence="6">The sequence shown here is derived from an EMBL/GenBank/DDBJ whole genome shotgun (WGS) entry which is preliminary data.</text>
</comment>
<dbReference type="GO" id="GO:0032259">
    <property type="term" value="P:methylation"/>
    <property type="evidence" value="ECO:0007669"/>
    <property type="project" value="UniProtKB-KW"/>
</dbReference>
<reference evidence="6 7" key="1">
    <citation type="journal article" date="2016" name="PLoS Pathog.">
        <title>Biosynthesis of antibiotic leucinostatins in bio-control fungus Purpureocillium lilacinum and their inhibition on phytophthora revealed by genome mining.</title>
        <authorList>
            <person name="Wang G."/>
            <person name="Liu Z."/>
            <person name="Lin R."/>
            <person name="Li E."/>
            <person name="Mao Z."/>
            <person name="Ling J."/>
            <person name="Yang Y."/>
            <person name="Yin W.B."/>
            <person name="Xie B."/>
        </authorList>
    </citation>
    <scope>NUCLEOTIDE SEQUENCE [LARGE SCALE GENOMIC DNA]</scope>
    <source>
        <strain evidence="6">170</strain>
    </source>
</reference>
<evidence type="ECO:0000256" key="1">
    <source>
        <dbReference type="ARBA" id="ARBA00022603"/>
    </source>
</evidence>
<dbReference type="PANTHER" id="PTHR43712">
    <property type="entry name" value="PUTATIVE (AFU_ORTHOLOGUE AFUA_4G14580)-RELATED"/>
    <property type="match status" value="1"/>
</dbReference>
<organism evidence="6 7">
    <name type="scientific">Pochonia chlamydosporia 170</name>
    <dbReference type="NCBI Taxonomy" id="1380566"/>
    <lineage>
        <taxon>Eukaryota</taxon>
        <taxon>Fungi</taxon>
        <taxon>Dikarya</taxon>
        <taxon>Ascomycota</taxon>
        <taxon>Pezizomycotina</taxon>
        <taxon>Sordariomycetes</taxon>
        <taxon>Hypocreomycetidae</taxon>
        <taxon>Hypocreales</taxon>
        <taxon>Clavicipitaceae</taxon>
        <taxon>Pochonia</taxon>
    </lineage>
</organism>
<dbReference type="GeneID" id="28851187"/>
<dbReference type="InterPro" id="IPR029063">
    <property type="entry name" value="SAM-dependent_MTases_sf"/>
</dbReference>
<keyword evidence="7" id="KW-1185">Reference proteome</keyword>
<dbReference type="OrthoDB" id="2410195at2759"/>
<dbReference type="STRING" id="1380566.A0A179FNU7"/>
<evidence type="ECO:0000313" key="6">
    <source>
        <dbReference type="EMBL" id="OAQ67027.1"/>
    </source>
</evidence>
<evidence type="ECO:0000256" key="3">
    <source>
        <dbReference type="ARBA" id="ARBA00022691"/>
    </source>
</evidence>
<dbReference type="EMBL" id="LSBJ02000004">
    <property type="protein sequence ID" value="OAQ67027.1"/>
    <property type="molecule type" value="Genomic_DNA"/>
</dbReference>
<dbReference type="PANTHER" id="PTHR43712:SF16">
    <property type="entry name" value="O-METHYLTRANSFERASE ELCB"/>
    <property type="match status" value="1"/>
</dbReference>
<dbReference type="Gene3D" id="3.40.50.150">
    <property type="entry name" value="Vaccinia Virus protein VP39"/>
    <property type="match status" value="1"/>
</dbReference>
<feature type="domain" description="O-methyltransferase C-terminal" evidence="5">
    <location>
        <begin position="317"/>
        <end position="467"/>
    </location>
</feature>
<proteinExistence type="predicted"/>
<dbReference type="Proteomes" id="UP000078397">
    <property type="component" value="Unassembled WGS sequence"/>
</dbReference>
<dbReference type="KEGG" id="pchm:VFPPC_08494"/>
<gene>
    <name evidence="6" type="ORF">VFPPC_08494</name>
</gene>
<dbReference type="InterPro" id="IPR036390">
    <property type="entry name" value="WH_DNA-bd_sf"/>
</dbReference>
<evidence type="ECO:0000256" key="4">
    <source>
        <dbReference type="SAM" id="MobiDB-lite"/>
    </source>
</evidence>
<keyword evidence="2" id="KW-0808">Transferase</keyword>
<dbReference type="Pfam" id="PF00891">
    <property type="entry name" value="Methyltransf_2"/>
    <property type="match status" value="1"/>
</dbReference>
<dbReference type="RefSeq" id="XP_018144114.1">
    <property type="nucleotide sequence ID" value="XM_018287193.1"/>
</dbReference>